<sequence>MVDLLTYQHIPVARTAQLLADRMGLLVSTGWVAGVLSPIAAELDDFDDQVTQAIRTAICASWSPRAKPTSNTAGHGSRSLPPHLAPRPRLQLDFRQEQRPHLHRHNRKPLATNKTHNNPNITPDETSNVWANSG</sequence>
<accession>A0ABP5C323</accession>
<comment type="caution">
    <text evidence="2">The sequence shown here is derived from an EMBL/GenBank/DDBJ whole genome shotgun (WGS) entry which is preliminary data.</text>
</comment>
<reference evidence="3" key="1">
    <citation type="journal article" date="2019" name="Int. J. Syst. Evol. Microbiol.">
        <title>The Global Catalogue of Microorganisms (GCM) 10K type strain sequencing project: providing services to taxonomists for standard genome sequencing and annotation.</title>
        <authorList>
            <consortium name="The Broad Institute Genomics Platform"/>
            <consortium name="The Broad Institute Genome Sequencing Center for Infectious Disease"/>
            <person name="Wu L."/>
            <person name="Ma J."/>
        </authorList>
    </citation>
    <scope>NUCLEOTIDE SEQUENCE [LARGE SCALE GENOMIC DNA]</scope>
    <source>
        <strain evidence="3">JCM 14545</strain>
    </source>
</reference>
<feature type="region of interest" description="Disordered" evidence="1">
    <location>
        <begin position="62"/>
        <end position="134"/>
    </location>
</feature>
<dbReference type="Proteomes" id="UP001501116">
    <property type="component" value="Unassembled WGS sequence"/>
</dbReference>
<keyword evidence="3" id="KW-1185">Reference proteome</keyword>
<proteinExistence type="predicted"/>
<dbReference type="EMBL" id="BAAANN010000009">
    <property type="protein sequence ID" value="GAA1955317.1"/>
    <property type="molecule type" value="Genomic_DNA"/>
</dbReference>
<name>A0ABP5C323_9PSEU</name>
<organism evidence="2 3">
    <name type="scientific">Amycolatopsis minnesotensis</name>
    <dbReference type="NCBI Taxonomy" id="337894"/>
    <lineage>
        <taxon>Bacteria</taxon>
        <taxon>Bacillati</taxon>
        <taxon>Actinomycetota</taxon>
        <taxon>Actinomycetes</taxon>
        <taxon>Pseudonocardiales</taxon>
        <taxon>Pseudonocardiaceae</taxon>
        <taxon>Amycolatopsis</taxon>
    </lineage>
</organism>
<feature type="compositionally biased region" description="Basic and acidic residues" evidence="1">
    <location>
        <begin position="90"/>
        <end position="100"/>
    </location>
</feature>
<evidence type="ECO:0000256" key="1">
    <source>
        <dbReference type="SAM" id="MobiDB-lite"/>
    </source>
</evidence>
<feature type="compositionally biased region" description="Polar residues" evidence="1">
    <location>
        <begin position="112"/>
        <end position="134"/>
    </location>
</feature>
<gene>
    <name evidence="2" type="ORF">GCM10009754_26200</name>
</gene>
<dbReference type="RefSeq" id="WP_344417288.1">
    <property type="nucleotide sequence ID" value="NZ_BAAANN010000009.1"/>
</dbReference>
<evidence type="ECO:0000313" key="3">
    <source>
        <dbReference type="Proteomes" id="UP001501116"/>
    </source>
</evidence>
<protein>
    <submittedName>
        <fullName evidence="2">Uncharacterized protein</fullName>
    </submittedName>
</protein>
<evidence type="ECO:0000313" key="2">
    <source>
        <dbReference type="EMBL" id="GAA1955317.1"/>
    </source>
</evidence>